<dbReference type="EMBL" id="JADGJH010005101">
    <property type="protein sequence ID" value="KAJ3082137.1"/>
    <property type="molecule type" value="Genomic_DNA"/>
</dbReference>
<evidence type="ECO:0000313" key="2">
    <source>
        <dbReference type="Proteomes" id="UP001211907"/>
    </source>
</evidence>
<protein>
    <submittedName>
        <fullName evidence="1">Uncharacterized protein</fullName>
    </submittedName>
</protein>
<dbReference type="Proteomes" id="UP001211907">
    <property type="component" value="Unassembled WGS sequence"/>
</dbReference>
<proteinExistence type="predicted"/>
<reference evidence="1" key="1">
    <citation type="submission" date="2020-05" db="EMBL/GenBank/DDBJ databases">
        <title>Phylogenomic resolution of chytrid fungi.</title>
        <authorList>
            <person name="Stajich J.E."/>
            <person name="Amses K."/>
            <person name="Simmons R."/>
            <person name="Seto K."/>
            <person name="Myers J."/>
            <person name="Bonds A."/>
            <person name="Quandt C.A."/>
            <person name="Barry K."/>
            <person name="Liu P."/>
            <person name="Grigoriev I."/>
            <person name="Longcore J.E."/>
            <person name="James T.Y."/>
        </authorList>
    </citation>
    <scope>NUCLEOTIDE SEQUENCE</scope>
    <source>
        <strain evidence="1">JEL0513</strain>
    </source>
</reference>
<organism evidence="1 2">
    <name type="scientific">Physocladia obscura</name>
    <dbReference type="NCBI Taxonomy" id="109957"/>
    <lineage>
        <taxon>Eukaryota</taxon>
        <taxon>Fungi</taxon>
        <taxon>Fungi incertae sedis</taxon>
        <taxon>Chytridiomycota</taxon>
        <taxon>Chytridiomycota incertae sedis</taxon>
        <taxon>Chytridiomycetes</taxon>
        <taxon>Chytridiales</taxon>
        <taxon>Chytriomycetaceae</taxon>
        <taxon>Physocladia</taxon>
    </lineage>
</organism>
<keyword evidence="2" id="KW-1185">Reference proteome</keyword>
<dbReference type="AlphaFoldDB" id="A0AAD5XAY6"/>
<sequence length="354" mass="38391">MSMNNIIGERQLPNSVLRRVYGWLETAADRIHFVSASQALFDAASSGESNIPGIPVDIAIARQRAALSIGSITPTDELALLILIRTHLACPVCLEPLFATANQCGINSPHDGNIEQNGENSHDYKQCTIASVASAVRNCIALSSKSTCLCCHSIPIAHIIAQFRLTPSPHIPTPWICPNSNNGCTRIYCSRLCGSPVGTLLKCENEDECGGDSRHGCICCFTHESDVNRAVMESDGGLWECVYGLDDDSDNEFADADDLDGEEDLFADPDVALAGGTFLGFLGDGGGSHRQAKRRRVNFDDDAREQANNGSRSMSGEQHRWWSAAAKKCRERGSVRDECICGECDFFNDVVDSE</sequence>
<evidence type="ECO:0000313" key="1">
    <source>
        <dbReference type="EMBL" id="KAJ3082137.1"/>
    </source>
</evidence>
<accession>A0AAD5XAY6</accession>
<name>A0AAD5XAY6_9FUNG</name>
<gene>
    <name evidence="1" type="ORF">HK100_009752</name>
</gene>
<comment type="caution">
    <text evidence="1">The sequence shown here is derived from an EMBL/GenBank/DDBJ whole genome shotgun (WGS) entry which is preliminary data.</text>
</comment>